<dbReference type="EMBL" id="JBHLUX010000017">
    <property type="protein sequence ID" value="MFC0470145.1"/>
    <property type="molecule type" value="Genomic_DNA"/>
</dbReference>
<reference evidence="1 2" key="1">
    <citation type="submission" date="2024-09" db="EMBL/GenBank/DDBJ databases">
        <authorList>
            <person name="Sun Q."/>
            <person name="Mori K."/>
        </authorList>
    </citation>
    <scope>NUCLEOTIDE SEQUENCE [LARGE SCALE GENOMIC DNA]</scope>
    <source>
        <strain evidence="1 2">NCAIM B.02610</strain>
    </source>
</reference>
<proteinExistence type="predicted"/>
<dbReference type="Proteomes" id="UP001589838">
    <property type="component" value="Unassembled WGS sequence"/>
</dbReference>
<organism evidence="1 2">
    <name type="scientific">Halalkalibacter kiskunsagensis</name>
    <dbReference type="NCBI Taxonomy" id="1548599"/>
    <lineage>
        <taxon>Bacteria</taxon>
        <taxon>Bacillati</taxon>
        <taxon>Bacillota</taxon>
        <taxon>Bacilli</taxon>
        <taxon>Bacillales</taxon>
        <taxon>Bacillaceae</taxon>
        <taxon>Halalkalibacter</taxon>
    </lineage>
</organism>
<gene>
    <name evidence="1" type="ORF">ACFFHM_06305</name>
</gene>
<protein>
    <recommendedName>
        <fullName evidence="3">Transposase</fullName>
    </recommendedName>
</protein>
<sequence length="70" mass="8498">MDYHGRDTIVLFYARVWNTWLERWDETLQTNRRSNKVPVPRWILVHVTCRMVFIFKICSGKKLDPCTSRI</sequence>
<comment type="caution">
    <text evidence="1">The sequence shown here is derived from an EMBL/GenBank/DDBJ whole genome shotgun (WGS) entry which is preliminary data.</text>
</comment>
<dbReference type="RefSeq" id="WP_335958821.1">
    <property type="nucleotide sequence ID" value="NZ_JAXBLX010000003.1"/>
</dbReference>
<evidence type="ECO:0008006" key="3">
    <source>
        <dbReference type="Google" id="ProtNLM"/>
    </source>
</evidence>
<evidence type="ECO:0000313" key="1">
    <source>
        <dbReference type="EMBL" id="MFC0470145.1"/>
    </source>
</evidence>
<evidence type="ECO:0000313" key="2">
    <source>
        <dbReference type="Proteomes" id="UP001589838"/>
    </source>
</evidence>
<name>A0ABV6KA06_9BACI</name>
<accession>A0ABV6KA06</accession>
<keyword evidence="2" id="KW-1185">Reference proteome</keyword>